<evidence type="ECO:0000256" key="1">
    <source>
        <dbReference type="SAM" id="MobiDB-lite"/>
    </source>
</evidence>
<evidence type="ECO:0000313" key="3">
    <source>
        <dbReference type="EMBL" id="VFK75604.1"/>
    </source>
</evidence>
<organism evidence="2">
    <name type="scientific">Candidatus Kentrum sp. MB</name>
    <dbReference type="NCBI Taxonomy" id="2138164"/>
    <lineage>
        <taxon>Bacteria</taxon>
        <taxon>Pseudomonadati</taxon>
        <taxon>Pseudomonadota</taxon>
        <taxon>Gammaproteobacteria</taxon>
        <taxon>Candidatus Kentrum</taxon>
    </lineage>
</organism>
<name>A0A450XQX3_9GAMM</name>
<sequence length="91" mass="10440">MAISAGRNRNAKTLPRPSAGLSRSRAGFIGIPETLLGRQARLTETPENFRDSKKVWLWFWRDCLDHKKAEPDIRQACRDYAMALPDHEKAF</sequence>
<evidence type="ECO:0000313" key="2">
    <source>
        <dbReference type="EMBL" id="VFK31669.1"/>
    </source>
</evidence>
<proteinExistence type="predicted"/>
<dbReference type="EMBL" id="CAADGH010000027">
    <property type="protein sequence ID" value="VFK75604.1"/>
    <property type="molecule type" value="Genomic_DNA"/>
</dbReference>
<dbReference type="EMBL" id="CAADFQ010000026">
    <property type="protein sequence ID" value="VFK31669.1"/>
    <property type="molecule type" value="Genomic_DNA"/>
</dbReference>
<feature type="region of interest" description="Disordered" evidence="1">
    <location>
        <begin position="1"/>
        <end position="24"/>
    </location>
</feature>
<reference evidence="2" key="1">
    <citation type="submission" date="2019-02" db="EMBL/GenBank/DDBJ databases">
        <authorList>
            <person name="Gruber-Vodicka R. H."/>
            <person name="Seah K. B. B."/>
        </authorList>
    </citation>
    <scope>NUCLEOTIDE SEQUENCE</scope>
    <source>
        <strain evidence="3">BECK_BZ198</strain>
        <strain evidence="2">BECK_BZ199</strain>
    </source>
</reference>
<dbReference type="AlphaFoldDB" id="A0A450XQX3"/>
<gene>
    <name evidence="3" type="ORF">BECKMB1821H_GA0114242_10273</name>
    <name evidence="2" type="ORF">BECKMB1821I_GA0114274_10263</name>
</gene>
<protein>
    <submittedName>
        <fullName evidence="2">Uncharacterized protein</fullName>
    </submittedName>
</protein>
<accession>A0A450XQX3</accession>